<dbReference type="InterPro" id="IPR003439">
    <property type="entry name" value="ABC_transporter-like_ATP-bd"/>
</dbReference>
<reference evidence="5" key="1">
    <citation type="submission" date="2022-01" db="EMBL/GenBank/DDBJ databases">
        <title>Genome-Based Taxonomic Classification of the Phylum Actinobacteria.</title>
        <authorList>
            <person name="Gao Y."/>
        </authorList>
    </citation>
    <scope>NUCLEOTIDE SEQUENCE</scope>
    <source>
        <strain evidence="5">KLBMP 8922</strain>
    </source>
</reference>
<sequence>MLATRGLSVRYGGVLANDDVCIDVGAGEIVGLIGPNGAGKTTFVDAVTGFASHTGTIELGGVRLDSVPAHRRRRLGLARTWQSGELFTDLTVAENLAVVVERAGLRGVFDDLVGRRRRGRRTRADPAIDPAIDQALDLVGLAASADRRPEELSLGQQKLVGVARALVGSARVLLLDEPAAGLDTEESAEFGRELRRIAVAGPGVLLIDHDMALVLEVCDRLYVMDFGRIIAAGTPYDVSRDEQVVAAYLGSPVTP</sequence>
<dbReference type="GO" id="GO:0005524">
    <property type="term" value="F:ATP binding"/>
    <property type="evidence" value="ECO:0007669"/>
    <property type="project" value="UniProtKB-KW"/>
</dbReference>
<evidence type="ECO:0000256" key="3">
    <source>
        <dbReference type="ARBA" id="ARBA00022840"/>
    </source>
</evidence>
<comment type="caution">
    <text evidence="5">The sequence shown here is derived from an EMBL/GenBank/DDBJ whole genome shotgun (WGS) entry which is preliminary data.</text>
</comment>
<dbReference type="Gene3D" id="3.40.50.300">
    <property type="entry name" value="P-loop containing nucleotide triphosphate hydrolases"/>
    <property type="match status" value="1"/>
</dbReference>
<keyword evidence="3 5" id="KW-0067">ATP-binding</keyword>
<name>A0AA41U188_9ACTN</name>
<dbReference type="InterPro" id="IPR032823">
    <property type="entry name" value="BCA_ABC_TP_C"/>
</dbReference>
<evidence type="ECO:0000313" key="6">
    <source>
        <dbReference type="Proteomes" id="UP001165378"/>
    </source>
</evidence>
<evidence type="ECO:0000259" key="4">
    <source>
        <dbReference type="PROSITE" id="PS50893"/>
    </source>
</evidence>
<dbReference type="AlphaFoldDB" id="A0AA41U188"/>
<keyword evidence="6" id="KW-1185">Reference proteome</keyword>
<dbReference type="RefSeq" id="WP_235049904.1">
    <property type="nucleotide sequence ID" value="NZ_JAKFHA010000001.1"/>
</dbReference>
<evidence type="ECO:0000256" key="2">
    <source>
        <dbReference type="ARBA" id="ARBA00022741"/>
    </source>
</evidence>
<dbReference type="InterPro" id="IPR003593">
    <property type="entry name" value="AAA+_ATPase"/>
</dbReference>
<dbReference type="InterPro" id="IPR027417">
    <property type="entry name" value="P-loop_NTPase"/>
</dbReference>
<protein>
    <submittedName>
        <fullName evidence="5">ATP-binding cassette domain-containing protein</fullName>
    </submittedName>
</protein>
<dbReference type="PANTHER" id="PTHR45772">
    <property type="entry name" value="CONSERVED COMPONENT OF ABC TRANSPORTER FOR NATURAL AMINO ACIDS-RELATED"/>
    <property type="match status" value="1"/>
</dbReference>
<evidence type="ECO:0000313" key="5">
    <source>
        <dbReference type="EMBL" id="MCF2525884.1"/>
    </source>
</evidence>
<keyword evidence="1" id="KW-0813">Transport</keyword>
<dbReference type="PROSITE" id="PS50893">
    <property type="entry name" value="ABC_TRANSPORTER_2"/>
    <property type="match status" value="1"/>
</dbReference>
<dbReference type="GO" id="GO:0016887">
    <property type="term" value="F:ATP hydrolysis activity"/>
    <property type="evidence" value="ECO:0007669"/>
    <property type="project" value="InterPro"/>
</dbReference>
<dbReference type="SUPFAM" id="SSF52540">
    <property type="entry name" value="P-loop containing nucleoside triphosphate hydrolases"/>
    <property type="match status" value="1"/>
</dbReference>
<dbReference type="InterPro" id="IPR051120">
    <property type="entry name" value="ABC_AA/LPS_Transport"/>
</dbReference>
<gene>
    <name evidence="5" type="ORF">LZ495_01410</name>
</gene>
<feature type="domain" description="ABC transporter" evidence="4">
    <location>
        <begin position="2"/>
        <end position="251"/>
    </location>
</feature>
<dbReference type="PROSITE" id="PS00211">
    <property type="entry name" value="ABC_TRANSPORTER_1"/>
    <property type="match status" value="1"/>
</dbReference>
<accession>A0AA41U188</accession>
<dbReference type="SMART" id="SM00382">
    <property type="entry name" value="AAA"/>
    <property type="match status" value="1"/>
</dbReference>
<dbReference type="InterPro" id="IPR017871">
    <property type="entry name" value="ABC_transporter-like_CS"/>
</dbReference>
<dbReference type="Proteomes" id="UP001165378">
    <property type="component" value="Unassembled WGS sequence"/>
</dbReference>
<dbReference type="GO" id="GO:0005886">
    <property type="term" value="C:plasma membrane"/>
    <property type="evidence" value="ECO:0007669"/>
    <property type="project" value="TreeGrafter"/>
</dbReference>
<keyword evidence="2" id="KW-0547">Nucleotide-binding</keyword>
<proteinExistence type="predicted"/>
<organism evidence="5 6">
    <name type="scientific">Yinghuangia soli</name>
    <dbReference type="NCBI Taxonomy" id="2908204"/>
    <lineage>
        <taxon>Bacteria</taxon>
        <taxon>Bacillati</taxon>
        <taxon>Actinomycetota</taxon>
        <taxon>Actinomycetes</taxon>
        <taxon>Kitasatosporales</taxon>
        <taxon>Streptomycetaceae</taxon>
        <taxon>Yinghuangia</taxon>
    </lineage>
</organism>
<dbReference type="EMBL" id="JAKFHA010000001">
    <property type="protein sequence ID" value="MCF2525884.1"/>
    <property type="molecule type" value="Genomic_DNA"/>
</dbReference>
<dbReference type="Pfam" id="PF12399">
    <property type="entry name" value="BCA_ABC_TP_C"/>
    <property type="match status" value="1"/>
</dbReference>
<dbReference type="Pfam" id="PF00005">
    <property type="entry name" value="ABC_tran"/>
    <property type="match status" value="1"/>
</dbReference>
<evidence type="ECO:0000256" key="1">
    <source>
        <dbReference type="ARBA" id="ARBA00022448"/>
    </source>
</evidence>